<keyword evidence="3" id="KW-0067">ATP-binding</keyword>
<dbReference type="GO" id="GO:0016887">
    <property type="term" value="F:ATP hydrolysis activity"/>
    <property type="evidence" value="ECO:0007669"/>
    <property type="project" value="TreeGrafter"/>
</dbReference>
<organism evidence="5 6">
    <name type="scientific">Muraenolepis orangiensis</name>
    <name type="common">Patagonian moray cod</name>
    <dbReference type="NCBI Taxonomy" id="630683"/>
    <lineage>
        <taxon>Eukaryota</taxon>
        <taxon>Metazoa</taxon>
        <taxon>Chordata</taxon>
        <taxon>Craniata</taxon>
        <taxon>Vertebrata</taxon>
        <taxon>Euteleostomi</taxon>
        <taxon>Actinopterygii</taxon>
        <taxon>Neopterygii</taxon>
        <taxon>Teleostei</taxon>
        <taxon>Neoteleostei</taxon>
        <taxon>Acanthomorphata</taxon>
        <taxon>Zeiogadaria</taxon>
        <taxon>Gadariae</taxon>
        <taxon>Gadiformes</taxon>
        <taxon>Muraenolepidoidei</taxon>
        <taxon>Muraenolepididae</taxon>
        <taxon>Muraenolepis</taxon>
    </lineage>
</organism>
<protein>
    <submittedName>
        <fullName evidence="5">Uncharacterized protein</fullName>
    </submittedName>
</protein>
<dbReference type="GO" id="GO:0003682">
    <property type="term" value="F:chromatin binding"/>
    <property type="evidence" value="ECO:0007669"/>
    <property type="project" value="TreeGrafter"/>
</dbReference>
<evidence type="ECO:0000256" key="1">
    <source>
        <dbReference type="ARBA" id="ARBA00006914"/>
    </source>
</evidence>
<dbReference type="GO" id="GO:0006337">
    <property type="term" value="P:nucleosome disassembly"/>
    <property type="evidence" value="ECO:0007669"/>
    <property type="project" value="TreeGrafter"/>
</dbReference>
<dbReference type="OrthoDB" id="5421at2759"/>
<gene>
    <name evidence="5" type="ORF">NHX12_034511</name>
</gene>
<comment type="similarity">
    <text evidence="1">Belongs to the AAA ATPase family.</text>
</comment>
<name>A0A9Q0D8D8_9TELE</name>
<dbReference type="GO" id="GO:0005524">
    <property type="term" value="F:ATP binding"/>
    <property type="evidence" value="ECO:0007669"/>
    <property type="project" value="UniProtKB-KW"/>
</dbReference>
<feature type="compositionally biased region" description="Pro residues" evidence="4">
    <location>
        <begin position="101"/>
        <end position="114"/>
    </location>
</feature>
<dbReference type="AlphaFoldDB" id="A0A9Q0D8D8"/>
<feature type="compositionally biased region" description="Basic residues" evidence="4">
    <location>
        <begin position="215"/>
        <end position="231"/>
    </location>
</feature>
<evidence type="ECO:0000313" key="6">
    <source>
        <dbReference type="Proteomes" id="UP001148018"/>
    </source>
</evidence>
<evidence type="ECO:0000256" key="2">
    <source>
        <dbReference type="ARBA" id="ARBA00022741"/>
    </source>
</evidence>
<dbReference type="Proteomes" id="UP001148018">
    <property type="component" value="Unassembled WGS sequence"/>
</dbReference>
<dbReference type="PANTHER" id="PTHR23069">
    <property type="entry name" value="AAA DOMAIN-CONTAINING"/>
    <property type="match status" value="1"/>
</dbReference>
<proteinExistence type="inferred from homology"/>
<dbReference type="PANTHER" id="PTHR23069:SF0">
    <property type="entry name" value="TAT-BINDING HOMOLOG 7"/>
    <property type="match status" value="1"/>
</dbReference>
<accession>A0A9Q0D8D8</accession>
<dbReference type="GO" id="GO:0045815">
    <property type="term" value="P:transcription initiation-coupled chromatin remodeling"/>
    <property type="evidence" value="ECO:0007669"/>
    <property type="project" value="TreeGrafter"/>
</dbReference>
<reference evidence="5" key="1">
    <citation type="submission" date="2022-07" db="EMBL/GenBank/DDBJ databases">
        <title>Chromosome-level genome of Muraenolepis orangiensis.</title>
        <authorList>
            <person name="Kim J."/>
        </authorList>
    </citation>
    <scope>NUCLEOTIDE SEQUENCE</scope>
    <source>
        <strain evidence="5">KU_S4_2022</strain>
        <tissue evidence="5">Muscle</tissue>
    </source>
</reference>
<comment type="caution">
    <text evidence="5">The sequence shown here is derived from an EMBL/GenBank/DDBJ whole genome shotgun (WGS) entry which is preliminary data.</text>
</comment>
<dbReference type="EMBL" id="JANIIK010000563">
    <property type="protein sequence ID" value="KAJ3583066.1"/>
    <property type="molecule type" value="Genomic_DNA"/>
</dbReference>
<dbReference type="GO" id="GO:0042393">
    <property type="term" value="F:histone binding"/>
    <property type="evidence" value="ECO:0007669"/>
    <property type="project" value="TreeGrafter"/>
</dbReference>
<dbReference type="InterPro" id="IPR045199">
    <property type="entry name" value="ATAD2-like"/>
</dbReference>
<evidence type="ECO:0000256" key="4">
    <source>
        <dbReference type="SAM" id="MobiDB-lite"/>
    </source>
</evidence>
<sequence>MGQPDHLKRKVRRRPFWGRGIIRKKKTYKKGIEEEEEEEEEEAEGDTTGDTTGPCDSFLLQDEESSCDTTGPAQANGHHAASQGPSTEEENSNEPLVATPTAPPLPADQPPTPGVQPKAEEPGSGGGPESQDTEENSGLQSLGPTGGGVSQSEPRAEPEPEADTPSLGTEPKDEEESRTSGAECVNGDESMDSLDSSVPAKSCGDGERTGETRPKARPNRSRKSQASRRRPEKLWCFRPRKEARKTLQRRAQIQKTALKKALLGVLVQKSEGFSVDQLERLYSHLSQCIYRHRRDYDKTRLLEDMEERVQHFDTFL</sequence>
<keyword evidence="2" id="KW-0547">Nucleotide-binding</keyword>
<dbReference type="GO" id="GO:0006334">
    <property type="term" value="P:nucleosome assembly"/>
    <property type="evidence" value="ECO:0007669"/>
    <property type="project" value="TreeGrafter"/>
</dbReference>
<feature type="region of interest" description="Disordered" evidence="4">
    <location>
        <begin position="22"/>
        <end position="232"/>
    </location>
</feature>
<dbReference type="GO" id="GO:0005634">
    <property type="term" value="C:nucleus"/>
    <property type="evidence" value="ECO:0007669"/>
    <property type="project" value="TreeGrafter"/>
</dbReference>
<feature type="compositionally biased region" description="Basic and acidic residues" evidence="4">
    <location>
        <begin position="204"/>
        <end position="214"/>
    </location>
</feature>
<feature type="compositionally biased region" description="Acidic residues" evidence="4">
    <location>
        <begin position="33"/>
        <end position="47"/>
    </location>
</feature>
<keyword evidence="6" id="KW-1185">Reference proteome</keyword>
<evidence type="ECO:0000313" key="5">
    <source>
        <dbReference type="EMBL" id="KAJ3583066.1"/>
    </source>
</evidence>
<evidence type="ECO:0000256" key="3">
    <source>
        <dbReference type="ARBA" id="ARBA00022840"/>
    </source>
</evidence>